<reference evidence="2" key="1">
    <citation type="submission" date="2021-02" db="EMBL/GenBank/DDBJ databases">
        <title>First Annotated Genome of the Yellow-green Alga Tribonema minus.</title>
        <authorList>
            <person name="Mahan K.M."/>
        </authorList>
    </citation>
    <scope>NUCLEOTIDE SEQUENCE</scope>
    <source>
        <strain evidence="2">UTEX B ZZ1240</strain>
    </source>
</reference>
<name>A0A836CI11_9STRA</name>
<dbReference type="AlphaFoldDB" id="A0A836CI11"/>
<dbReference type="EMBL" id="JAFCMP010000090">
    <property type="protein sequence ID" value="KAG5187330.1"/>
    <property type="molecule type" value="Genomic_DNA"/>
</dbReference>
<feature type="coiled-coil region" evidence="1">
    <location>
        <begin position="13"/>
        <end position="47"/>
    </location>
</feature>
<sequence>MATANQVAAHGSNKEQSIKEKLMEANLDKLKLENKKALLKMEVFEARAKAEAKMEDVLAKARTEAEKIIINARASAEVKKHEADASAEVKKHQAAVAAEVKKHEVEAEYATMTIKDEHMNKRRVSEVIYAGIEALTDKIIEKGDVNDLAKLMKLRGGDVSTAGITQDGSGGGGAAPAANATAAAPLVNAPLPAVDKMDRFKDVGIPVTIRSIQLAVCYIWISKELEKEEMTRRGFITLMRTQYKTDVSSYFHSHGNPQLPIFILDDTSRAVRLNPEWFHKKVTMRLGHADWNCDIPEALTRRDD</sequence>
<evidence type="ECO:0000313" key="2">
    <source>
        <dbReference type="EMBL" id="KAG5187330.1"/>
    </source>
</evidence>
<dbReference type="Proteomes" id="UP000664859">
    <property type="component" value="Unassembled WGS sequence"/>
</dbReference>
<evidence type="ECO:0000256" key="1">
    <source>
        <dbReference type="SAM" id="Coils"/>
    </source>
</evidence>
<comment type="caution">
    <text evidence="2">The sequence shown here is derived from an EMBL/GenBank/DDBJ whole genome shotgun (WGS) entry which is preliminary data.</text>
</comment>
<keyword evidence="1" id="KW-0175">Coiled coil</keyword>
<protein>
    <submittedName>
        <fullName evidence="2">Uncharacterized protein</fullName>
    </submittedName>
</protein>
<gene>
    <name evidence="2" type="ORF">JKP88DRAFT_276118</name>
</gene>
<evidence type="ECO:0000313" key="3">
    <source>
        <dbReference type="Proteomes" id="UP000664859"/>
    </source>
</evidence>
<proteinExistence type="predicted"/>
<keyword evidence="3" id="KW-1185">Reference proteome</keyword>
<organism evidence="2 3">
    <name type="scientific">Tribonema minus</name>
    <dbReference type="NCBI Taxonomy" id="303371"/>
    <lineage>
        <taxon>Eukaryota</taxon>
        <taxon>Sar</taxon>
        <taxon>Stramenopiles</taxon>
        <taxon>Ochrophyta</taxon>
        <taxon>PX clade</taxon>
        <taxon>Xanthophyceae</taxon>
        <taxon>Tribonematales</taxon>
        <taxon>Tribonemataceae</taxon>
        <taxon>Tribonema</taxon>
    </lineage>
</organism>
<accession>A0A836CI11</accession>